<keyword evidence="2" id="KW-1133">Transmembrane helix</keyword>
<feature type="compositionally biased region" description="Low complexity" evidence="1">
    <location>
        <begin position="1"/>
        <end position="21"/>
    </location>
</feature>
<keyword evidence="2" id="KW-0472">Membrane</keyword>
<dbReference type="EMBL" id="WHWC01000016">
    <property type="protein sequence ID" value="KAG8366872.1"/>
    <property type="molecule type" value="Genomic_DNA"/>
</dbReference>
<name>A0AAV6WHH0_9LAMI</name>
<evidence type="ECO:0000313" key="3">
    <source>
        <dbReference type="EMBL" id="KAG8366872.1"/>
    </source>
</evidence>
<comment type="caution">
    <text evidence="3">The sequence shown here is derived from an EMBL/GenBank/DDBJ whole genome shotgun (WGS) entry which is preliminary data.</text>
</comment>
<gene>
    <name evidence="3" type="ORF">BUALT_Bualt16G0013100</name>
</gene>
<evidence type="ECO:0008006" key="5">
    <source>
        <dbReference type="Google" id="ProtNLM"/>
    </source>
</evidence>
<feature type="region of interest" description="Disordered" evidence="1">
    <location>
        <begin position="1"/>
        <end position="37"/>
    </location>
</feature>
<keyword evidence="2" id="KW-0812">Transmembrane</keyword>
<reference evidence="3" key="1">
    <citation type="submission" date="2019-10" db="EMBL/GenBank/DDBJ databases">
        <authorList>
            <person name="Zhang R."/>
            <person name="Pan Y."/>
            <person name="Wang J."/>
            <person name="Ma R."/>
            <person name="Yu S."/>
        </authorList>
    </citation>
    <scope>NUCLEOTIDE SEQUENCE</scope>
    <source>
        <strain evidence="3">LA-IB0</strain>
        <tissue evidence="3">Leaf</tissue>
    </source>
</reference>
<organism evidence="3 4">
    <name type="scientific">Buddleja alternifolia</name>
    <dbReference type="NCBI Taxonomy" id="168488"/>
    <lineage>
        <taxon>Eukaryota</taxon>
        <taxon>Viridiplantae</taxon>
        <taxon>Streptophyta</taxon>
        <taxon>Embryophyta</taxon>
        <taxon>Tracheophyta</taxon>
        <taxon>Spermatophyta</taxon>
        <taxon>Magnoliopsida</taxon>
        <taxon>eudicotyledons</taxon>
        <taxon>Gunneridae</taxon>
        <taxon>Pentapetalae</taxon>
        <taxon>asterids</taxon>
        <taxon>lamiids</taxon>
        <taxon>Lamiales</taxon>
        <taxon>Scrophulariaceae</taxon>
        <taxon>Buddlejeae</taxon>
        <taxon>Buddleja</taxon>
    </lineage>
</organism>
<dbReference type="AlphaFoldDB" id="A0AAV6WHH0"/>
<feature type="transmembrane region" description="Helical" evidence="2">
    <location>
        <begin position="65"/>
        <end position="86"/>
    </location>
</feature>
<accession>A0AAV6WHH0</accession>
<dbReference type="PANTHER" id="PTHR33264">
    <property type="entry name" value="EXPRESSED PROTEIN"/>
    <property type="match status" value="1"/>
</dbReference>
<proteinExistence type="predicted"/>
<dbReference type="Proteomes" id="UP000826271">
    <property type="component" value="Unassembled WGS sequence"/>
</dbReference>
<evidence type="ECO:0000313" key="4">
    <source>
        <dbReference type="Proteomes" id="UP000826271"/>
    </source>
</evidence>
<protein>
    <recommendedName>
        <fullName evidence="5">Transmembrane protein</fullName>
    </recommendedName>
</protein>
<keyword evidence="4" id="KW-1185">Reference proteome</keyword>
<evidence type="ECO:0000256" key="1">
    <source>
        <dbReference type="SAM" id="MobiDB-lite"/>
    </source>
</evidence>
<dbReference type="PANTHER" id="PTHR33264:SF6">
    <property type="entry name" value="OS01G0638800 PROTEIN"/>
    <property type="match status" value="1"/>
</dbReference>
<sequence>MDDRNPSPASSSSSGAAVSNNSRRHRRHTVEEDGGDPVACTGKKCQSCTAGVIADCVALCCCPCAVVNILALAFFKLPLAVARKCIARRRKNSRRRRKMVEEKRKCGVGDVNGISGNVRVEDGISEIVLSCRVGDEEGLNDDFSAEEFWLELYEVGHLGFGRVSFTGFNFHNKGN</sequence>
<evidence type="ECO:0000256" key="2">
    <source>
        <dbReference type="SAM" id="Phobius"/>
    </source>
</evidence>